<reference evidence="1" key="1">
    <citation type="submission" date="2020-05" db="EMBL/GenBank/DDBJ databases">
        <authorList>
            <person name="Chiriac C."/>
            <person name="Salcher M."/>
            <person name="Ghai R."/>
            <person name="Kavagutti S V."/>
        </authorList>
    </citation>
    <scope>NUCLEOTIDE SEQUENCE</scope>
</reference>
<dbReference type="AlphaFoldDB" id="A0A6J6HQJ7"/>
<accession>A0A6J6HQJ7</accession>
<evidence type="ECO:0000313" key="1">
    <source>
        <dbReference type="EMBL" id="CAB4613324.1"/>
    </source>
</evidence>
<protein>
    <submittedName>
        <fullName evidence="1">Unannotated protein</fullName>
    </submittedName>
</protein>
<sequence>MRGAEDATPHGRVVVMAKGLTAMGDVASDAATALALDVVAPVLALTVGVVGDGWADVPAEGAWQPVVRQIDTATAMTALVITRDRTLSDPPFTVISAGRSPQRP</sequence>
<name>A0A6J6HQJ7_9ZZZZ</name>
<dbReference type="EMBL" id="CAEZVF010000001">
    <property type="protein sequence ID" value="CAB4613324.1"/>
    <property type="molecule type" value="Genomic_DNA"/>
</dbReference>
<gene>
    <name evidence="1" type="ORF">UFOPK1939_00017</name>
</gene>
<organism evidence="1">
    <name type="scientific">freshwater metagenome</name>
    <dbReference type="NCBI Taxonomy" id="449393"/>
    <lineage>
        <taxon>unclassified sequences</taxon>
        <taxon>metagenomes</taxon>
        <taxon>ecological metagenomes</taxon>
    </lineage>
</organism>
<proteinExistence type="predicted"/>